<dbReference type="PANTHER" id="PTHR38096">
    <property type="entry name" value="ENTEROBACTIN SYNTHASE COMPONENT D"/>
    <property type="match status" value="1"/>
</dbReference>
<dbReference type="RefSeq" id="WP_416207224.1">
    <property type="nucleotide sequence ID" value="NZ_JBBKTX010000028.1"/>
</dbReference>
<dbReference type="PRINTS" id="PR01399">
    <property type="entry name" value="ENTSNTHTASED"/>
</dbReference>
<evidence type="ECO:0000259" key="12">
    <source>
        <dbReference type="Pfam" id="PF01648"/>
    </source>
</evidence>
<evidence type="ECO:0000256" key="10">
    <source>
        <dbReference type="ARBA" id="ARBA00049176"/>
    </source>
</evidence>
<comment type="pathway">
    <text evidence="2">Siderophore biosynthesis; enterobactin biosynthesis.</text>
</comment>
<comment type="similarity">
    <text evidence="3">Belongs to the P-Pant transferase superfamily. EntD family.</text>
</comment>
<comment type="caution">
    <text evidence="14">The sequence shown here is derived from an EMBL/GenBank/DDBJ whole genome shotgun (WGS) entry which is preliminary data.</text>
</comment>
<evidence type="ECO:0000313" key="15">
    <source>
        <dbReference type="Proteomes" id="UP001620597"/>
    </source>
</evidence>
<keyword evidence="7" id="KW-0259">Enterobactin biosynthesis</keyword>
<dbReference type="EMBL" id="JBBKTX010000028">
    <property type="protein sequence ID" value="MFK4754340.1"/>
    <property type="molecule type" value="Genomic_DNA"/>
</dbReference>
<feature type="domain" description="4'-phosphopantetheinyl transferase N-terminal" evidence="13">
    <location>
        <begin position="57"/>
        <end position="119"/>
    </location>
</feature>
<keyword evidence="6 14" id="KW-0808">Transferase</keyword>
<comment type="catalytic activity">
    <reaction evidence="11">
        <text>apo-[peptidyl-carrier protein] + CoA = holo-[peptidyl-carrier protein] + adenosine 3',5'-bisphosphate + H(+)</text>
        <dbReference type="Rhea" id="RHEA:46228"/>
        <dbReference type="Rhea" id="RHEA-COMP:11479"/>
        <dbReference type="Rhea" id="RHEA-COMP:11480"/>
        <dbReference type="ChEBI" id="CHEBI:15378"/>
        <dbReference type="ChEBI" id="CHEBI:29999"/>
        <dbReference type="ChEBI" id="CHEBI:57287"/>
        <dbReference type="ChEBI" id="CHEBI:58343"/>
        <dbReference type="ChEBI" id="CHEBI:64479"/>
    </reaction>
</comment>
<dbReference type="Gene3D" id="3.90.470.20">
    <property type="entry name" value="4'-phosphopantetheinyl transferase domain"/>
    <property type="match status" value="1"/>
</dbReference>
<keyword evidence="15" id="KW-1185">Reference proteome</keyword>
<protein>
    <recommendedName>
        <fullName evidence="5">Enterobactin synthase component D</fullName>
    </recommendedName>
    <alternativeName>
        <fullName evidence="8">4'-phosphopantetheinyl transferase EntD</fullName>
    </alternativeName>
    <alternativeName>
        <fullName evidence="9">Enterochelin synthase D</fullName>
    </alternativeName>
</protein>
<comment type="function">
    <text evidence="1">Involved in the biosynthesis of the siderophore enterobactin (enterochelin), which is a macrocyclic trimeric lactone of N-(2,3-dihydroxybenzoyl)-serine. The serine trilactone serves as a scaffolding for the three catechol functionalities that provide hexadentate coordination for the tightly ligated iron(2+) atoms. Plays an essential role in the assembly of the enterobactin by catalyzing the transfer of the 4'-phosphopantetheine (Ppant) moiety from coenzyme A to the apo-domains of both EntB (ArCP domain) and EntF (PCP domain) to yield their holo-forms which make them competent for the activation of 2,3-dihydroxybenzoate (DHB) and L-serine, respectively.</text>
</comment>
<gene>
    <name evidence="14" type="ORF">WG929_18190</name>
</gene>
<dbReference type="InterPro" id="IPR037143">
    <property type="entry name" value="4-PPantetheinyl_Trfase_dom_sf"/>
</dbReference>
<evidence type="ECO:0000256" key="11">
    <source>
        <dbReference type="ARBA" id="ARBA00049191"/>
    </source>
</evidence>
<dbReference type="SUPFAM" id="SSF56214">
    <property type="entry name" value="4'-phosphopantetheinyl transferase"/>
    <property type="match status" value="1"/>
</dbReference>
<dbReference type="InterPro" id="IPR008278">
    <property type="entry name" value="4-PPantetheinyl_Trfase_dom"/>
</dbReference>
<feature type="domain" description="4'-phosphopantetheinyl transferase" evidence="12">
    <location>
        <begin position="127"/>
        <end position="202"/>
    </location>
</feature>
<dbReference type="InterPro" id="IPR041354">
    <property type="entry name" value="4PPT_N"/>
</dbReference>
<dbReference type="Pfam" id="PF17837">
    <property type="entry name" value="4PPT_N"/>
    <property type="match status" value="1"/>
</dbReference>
<evidence type="ECO:0000256" key="2">
    <source>
        <dbReference type="ARBA" id="ARBA00004993"/>
    </source>
</evidence>
<organism evidence="14 15">
    <name type="scientific">Oceanobacter antarcticus</name>
    <dbReference type="NCBI Taxonomy" id="3133425"/>
    <lineage>
        <taxon>Bacteria</taxon>
        <taxon>Pseudomonadati</taxon>
        <taxon>Pseudomonadota</taxon>
        <taxon>Gammaproteobacteria</taxon>
        <taxon>Oceanospirillales</taxon>
        <taxon>Oceanospirillaceae</taxon>
        <taxon>Oceanobacter</taxon>
    </lineage>
</organism>
<comment type="subunit">
    <text evidence="4">EntB, EntD, EntE, and EntF form a multienzyme complex called enterobactin synthase.</text>
</comment>
<dbReference type="PANTHER" id="PTHR38096:SF1">
    <property type="entry name" value="ENTEROBACTIN SYNTHASE COMPONENT D"/>
    <property type="match status" value="1"/>
</dbReference>
<sequence length="253" mass="28234">MEAVNLSGSSRENFITPLDLVGGWPGDDAIVRSACFYDVEQYDESLFDTLGIVKPKQLLRAVTKRKAEFLAGRYCARRALGQSGLPSYCIGIGRHRQPIWPEGMCGAISHARQLAIAVVTRDTDIYGVGVDVEEEMTSAAVLQIQPFVLNADEYSLLSQHLLPPEQLTTLIYSIKESFFKAAFPLVQHYFDFDAISLLEIDIHQGVCCFRINVSLHPVLPQGKRLRGQFSFPRVRGLDTCTIATLVILTRETR</sequence>
<evidence type="ECO:0000256" key="9">
    <source>
        <dbReference type="ARBA" id="ARBA00031996"/>
    </source>
</evidence>
<comment type="catalytic activity">
    <reaction evidence="10">
        <text>apo-[aryl-carrier protein] + CoA = holo-[aryl-carrier protein] + adenosine 3',5'-bisphosphate + H(+)</text>
        <dbReference type="Rhea" id="RHEA:48404"/>
        <dbReference type="Rhea" id="RHEA-COMP:15903"/>
        <dbReference type="Rhea" id="RHEA-COMP:17557"/>
        <dbReference type="ChEBI" id="CHEBI:15378"/>
        <dbReference type="ChEBI" id="CHEBI:29999"/>
        <dbReference type="ChEBI" id="CHEBI:57287"/>
        <dbReference type="ChEBI" id="CHEBI:58343"/>
        <dbReference type="ChEBI" id="CHEBI:64479"/>
    </reaction>
</comment>
<evidence type="ECO:0000256" key="1">
    <source>
        <dbReference type="ARBA" id="ARBA00003937"/>
    </source>
</evidence>
<proteinExistence type="inferred from homology"/>
<evidence type="ECO:0000313" key="14">
    <source>
        <dbReference type="EMBL" id="MFK4754340.1"/>
    </source>
</evidence>
<dbReference type="Pfam" id="PF01648">
    <property type="entry name" value="ACPS"/>
    <property type="match status" value="1"/>
</dbReference>
<evidence type="ECO:0000256" key="6">
    <source>
        <dbReference type="ARBA" id="ARBA00022679"/>
    </source>
</evidence>
<name>A0ABW8NMX7_9GAMM</name>
<dbReference type="Proteomes" id="UP001620597">
    <property type="component" value="Unassembled WGS sequence"/>
</dbReference>
<evidence type="ECO:0000256" key="8">
    <source>
        <dbReference type="ARBA" id="ARBA00029894"/>
    </source>
</evidence>
<evidence type="ECO:0000256" key="3">
    <source>
        <dbReference type="ARBA" id="ARBA00008342"/>
    </source>
</evidence>
<evidence type="ECO:0000259" key="13">
    <source>
        <dbReference type="Pfam" id="PF17837"/>
    </source>
</evidence>
<dbReference type="GO" id="GO:0016740">
    <property type="term" value="F:transferase activity"/>
    <property type="evidence" value="ECO:0007669"/>
    <property type="project" value="UniProtKB-KW"/>
</dbReference>
<evidence type="ECO:0000256" key="4">
    <source>
        <dbReference type="ARBA" id="ARBA00011503"/>
    </source>
</evidence>
<accession>A0ABW8NMX7</accession>
<reference evidence="14 15" key="1">
    <citation type="submission" date="2024-03" db="EMBL/GenBank/DDBJ databases">
        <title>High-quality draft genome sequence of Oceanobacter sp. wDCs-4.</title>
        <authorList>
            <person name="Dong C."/>
        </authorList>
    </citation>
    <scope>NUCLEOTIDE SEQUENCE [LARGE SCALE GENOMIC DNA]</scope>
    <source>
        <strain evidence="15">wDCs-4</strain>
    </source>
</reference>
<evidence type="ECO:0000256" key="7">
    <source>
        <dbReference type="ARBA" id="ARBA00023191"/>
    </source>
</evidence>
<dbReference type="InterPro" id="IPR003542">
    <property type="entry name" value="Enbac_synth_compD-like"/>
</dbReference>
<evidence type="ECO:0000256" key="5">
    <source>
        <dbReference type="ARBA" id="ARBA00019087"/>
    </source>
</evidence>